<comment type="caution">
    <text evidence="2">The sequence shown here is derived from an EMBL/GenBank/DDBJ whole genome shotgun (WGS) entry which is preliminary data.</text>
</comment>
<feature type="transmembrane region" description="Helical" evidence="1">
    <location>
        <begin position="12"/>
        <end position="33"/>
    </location>
</feature>
<evidence type="ECO:0000256" key="1">
    <source>
        <dbReference type="SAM" id="Phobius"/>
    </source>
</evidence>
<reference evidence="2 3" key="1">
    <citation type="submission" date="2019-03" db="EMBL/GenBank/DDBJ databases">
        <title>First draft genome of Liparis tanakae, snailfish: a comprehensive survey of snailfish specific genes.</title>
        <authorList>
            <person name="Kim W."/>
            <person name="Song I."/>
            <person name="Jeong J.-H."/>
            <person name="Kim D."/>
            <person name="Kim S."/>
            <person name="Ryu S."/>
            <person name="Song J.Y."/>
            <person name="Lee S.K."/>
        </authorList>
    </citation>
    <scope>NUCLEOTIDE SEQUENCE [LARGE SCALE GENOMIC DNA]</scope>
    <source>
        <tissue evidence="2">Muscle</tissue>
    </source>
</reference>
<dbReference type="Proteomes" id="UP000314294">
    <property type="component" value="Unassembled WGS sequence"/>
</dbReference>
<evidence type="ECO:0000313" key="3">
    <source>
        <dbReference type="Proteomes" id="UP000314294"/>
    </source>
</evidence>
<name>A0A4Z2HAR5_9TELE</name>
<dbReference type="AlphaFoldDB" id="A0A4Z2HAR5"/>
<gene>
    <name evidence="2" type="ORF">EYF80_027462</name>
</gene>
<sequence length="352" mass="37627">MPSGPSSSMSSVVMIATAAPAFLFCSSLLVNLLPQKIQLQTNGLSPVCQRSSDKSRRPDGASCWAVPPGPKNFVLSPAGLDSSMSLKPRCRPPVIVRGTPCIWTPAVPIPAMLTVCTPDPGLIWAALSVRGDPLRETRPPLPIDVPPATGASVSCWGMAAPRPPCRETPPGSCSVCQGLSWGQLEGLNVLRLLLQLTLTLGLQLDLLHKLGHATKVYGYCGHNRSLGALQSLQLQWERLCMADLQWDRLIGCTCQDGLLVGWLEDSLGLARALGLDELDLLLYIPDGGCLSWADVDLLAICSLQVRDDLILDPAPSIGHVLNLDDLKLLLIGCNAVDPTKLLHLPDRKGAVI</sequence>
<proteinExistence type="predicted"/>
<organism evidence="2 3">
    <name type="scientific">Liparis tanakae</name>
    <name type="common">Tanaka's snailfish</name>
    <dbReference type="NCBI Taxonomy" id="230148"/>
    <lineage>
        <taxon>Eukaryota</taxon>
        <taxon>Metazoa</taxon>
        <taxon>Chordata</taxon>
        <taxon>Craniata</taxon>
        <taxon>Vertebrata</taxon>
        <taxon>Euteleostomi</taxon>
        <taxon>Actinopterygii</taxon>
        <taxon>Neopterygii</taxon>
        <taxon>Teleostei</taxon>
        <taxon>Neoteleostei</taxon>
        <taxon>Acanthomorphata</taxon>
        <taxon>Eupercaria</taxon>
        <taxon>Perciformes</taxon>
        <taxon>Cottioidei</taxon>
        <taxon>Cottales</taxon>
        <taxon>Liparidae</taxon>
        <taxon>Liparis</taxon>
    </lineage>
</organism>
<evidence type="ECO:0000313" key="2">
    <source>
        <dbReference type="EMBL" id="TNN62345.1"/>
    </source>
</evidence>
<keyword evidence="1" id="KW-0472">Membrane</keyword>
<keyword evidence="1" id="KW-0812">Transmembrane</keyword>
<dbReference type="EMBL" id="SRLO01000296">
    <property type="protein sequence ID" value="TNN62345.1"/>
    <property type="molecule type" value="Genomic_DNA"/>
</dbReference>
<accession>A0A4Z2HAR5</accession>
<protein>
    <submittedName>
        <fullName evidence="2">Uncharacterized protein</fullName>
    </submittedName>
</protein>
<keyword evidence="1" id="KW-1133">Transmembrane helix</keyword>
<keyword evidence="3" id="KW-1185">Reference proteome</keyword>